<name>A0A0A8H2V0_9BACT</name>
<dbReference type="NCBIfam" id="NF006384">
    <property type="entry name" value="PRK08628.1"/>
    <property type="match status" value="1"/>
</dbReference>
<dbReference type="Proteomes" id="UP000031163">
    <property type="component" value="Chromosome"/>
</dbReference>
<comment type="similarity">
    <text evidence="1">Belongs to the short-chain dehydrogenases/reductases (SDR) family.</text>
</comment>
<organism evidence="3 4">
    <name type="scientific">Campylobacter insulaenigrae NCTC 12927</name>
    <dbReference type="NCBI Taxonomy" id="1031564"/>
    <lineage>
        <taxon>Bacteria</taxon>
        <taxon>Pseudomonadati</taxon>
        <taxon>Campylobacterota</taxon>
        <taxon>Epsilonproteobacteria</taxon>
        <taxon>Campylobacterales</taxon>
        <taxon>Campylobacteraceae</taxon>
        <taxon>Campylobacter</taxon>
    </lineage>
</organism>
<reference evidence="3 4" key="1">
    <citation type="journal article" date="2014" name="Genome Biol. Evol.">
        <title>Comparative Genomics of the Campylobacter lari Group.</title>
        <authorList>
            <person name="Miller W.G."/>
            <person name="Yee E."/>
            <person name="Chapman M.H."/>
            <person name="Smith T.P."/>
            <person name="Bono J.L."/>
            <person name="Huynh S."/>
            <person name="Parker C.T."/>
            <person name="Vandamme P."/>
            <person name="Luong K."/>
            <person name="Korlach J."/>
        </authorList>
    </citation>
    <scope>NUCLEOTIDE SEQUENCE [LARGE SCALE GENOMIC DNA]</scope>
    <source>
        <strain evidence="3 4">NCTC 12927</strain>
    </source>
</reference>
<keyword evidence="2" id="KW-0560">Oxidoreductase</keyword>
<accession>A0A0A8H2V0</accession>
<evidence type="ECO:0000256" key="2">
    <source>
        <dbReference type="ARBA" id="ARBA00023002"/>
    </source>
</evidence>
<dbReference type="Pfam" id="PF13561">
    <property type="entry name" value="adh_short_C2"/>
    <property type="match status" value="1"/>
</dbReference>
<dbReference type="SUPFAM" id="SSF51735">
    <property type="entry name" value="NAD(P)-binding Rossmann-fold domains"/>
    <property type="match status" value="1"/>
</dbReference>
<dbReference type="STRING" id="1031564.CINS_1511"/>
<dbReference type="PRINTS" id="PR00080">
    <property type="entry name" value="SDRFAMILY"/>
</dbReference>
<dbReference type="HOGENOM" id="CLU_010194_1_0_7"/>
<dbReference type="FunFam" id="3.40.50.720:FF:000084">
    <property type="entry name" value="Short-chain dehydrogenase reductase"/>
    <property type="match status" value="1"/>
</dbReference>
<dbReference type="GO" id="GO:0016616">
    <property type="term" value="F:oxidoreductase activity, acting on the CH-OH group of donors, NAD or NADP as acceptor"/>
    <property type="evidence" value="ECO:0007669"/>
    <property type="project" value="TreeGrafter"/>
</dbReference>
<evidence type="ECO:0000313" key="3">
    <source>
        <dbReference type="EMBL" id="AJC88448.1"/>
    </source>
</evidence>
<dbReference type="PANTHER" id="PTHR42760">
    <property type="entry name" value="SHORT-CHAIN DEHYDROGENASES/REDUCTASES FAMILY MEMBER"/>
    <property type="match status" value="1"/>
</dbReference>
<protein>
    <submittedName>
        <fullName evidence="3">Short chain dehydrogenase/reductase</fullName>
    </submittedName>
</protein>
<proteinExistence type="inferred from homology"/>
<evidence type="ECO:0000256" key="1">
    <source>
        <dbReference type="ARBA" id="ARBA00006484"/>
    </source>
</evidence>
<dbReference type="GO" id="GO:0006633">
    <property type="term" value="P:fatty acid biosynthetic process"/>
    <property type="evidence" value="ECO:0007669"/>
    <property type="project" value="TreeGrafter"/>
</dbReference>
<evidence type="ECO:0000313" key="4">
    <source>
        <dbReference type="Proteomes" id="UP000031163"/>
    </source>
</evidence>
<dbReference type="AlphaFoldDB" id="A0A0A8H2V0"/>
<sequence>MDLQIKNKVCIITGGAKGIGYGIAKLWAKEGGIPVVLSRSMPQEHDEELKKLCQDYGFYEIDLKDYEQIGKLINEIATRYGGIYALVNNAGANDNLHIEDTTTQDLIKSYENNLFHYYTVTKECLPYIKKEQGSILNIVSKTGLTGQGRTSAYASAKAAQIGFTREWACAFAKDNVRVNALAPAEVMTPLYEKWLSNFSDPKEQYKKIAKSIPLGHRFTTIEEIANTSVFTLSPLASHTTGQILFPDGGYVHLDRALNWD</sequence>
<dbReference type="GO" id="GO:0048038">
    <property type="term" value="F:quinone binding"/>
    <property type="evidence" value="ECO:0007669"/>
    <property type="project" value="TreeGrafter"/>
</dbReference>
<dbReference type="RefSeq" id="WP_039651232.1">
    <property type="nucleotide sequence ID" value="NZ_CP007770.1"/>
</dbReference>
<dbReference type="KEGG" id="cis:CINS_1511"/>
<gene>
    <name evidence="3" type="ORF">CINS_1511</name>
</gene>
<dbReference type="PANTHER" id="PTHR42760:SF133">
    <property type="entry name" value="3-OXOACYL-[ACYL-CARRIER-PROTEIN] REDUCTASE"/>
    <property type="match status" value="1"/>
</dbReference>
<dbReference type="InterPro" id="IPR036291">
    <property type="entry name" value="NAD(P)-bd_dom_sf"/>
</dbReference>
<dbReference type="PRINTS" id="PR00081">
    <property type="entry name" value="GDHRDH"/>
</dbReference>
<dbReference type="EMBL" id="CP007770">
    <property type="protein sequence ID" value="AJC88448.1"/>
    <property type="molecule type" value="Genomic_DNA"/>
</dbReference>
<dbReference type="Gene3D" id="3.40.50.720">
    <property type="entry name" value="NAD(P)-binding Rossmann-like Domain"/>
    <property type="match status" value="1"/>
</dbReference>
<dbReference type="GeneID" id="74432289"/>
<dbReference type="CDD" id="cd05233">
    <property type="entry name" value="SDR_c"/>
    <property type="match status" value="1"/>
</dbReference>
<dbReference type="InterPro" id="IPR002347">
    <property type="entry name" value="SDR_fam"/>
</dbReference>